<protein>
    <recommendedName>
        <fullName evidence="4">Beta-lactamase</fullName>
    </recommendedName>
</protein>
<dbReference type="PANTHER" id="PTHR13891">
    <property type="entry name" value="CYTOCHROME C OXIDASE ASSEMBLY FACTOR 7"/>
    <property type="match status" value="1"/>
</dbReference>
<comment type="similarity">
    <text evidence="1">Belongs to the hcp beta-lactamase family.</text>
</comment>
<proteinExistence type="inferred from homology"/>
<dbReference type="InterPro" id="IPR011990">
    <property type="entry name" value="TPR-like_helical_dom_sf"/>
</dbReference>
<sequence>MMPTFIDDESKAEVDAYTKECNDGAGPVVACFSTAEYISLMQRDYDKVIQLYENTCFRPASDKSPNTVTMPDGTKSYPPACFNLARFRLTGKGRTKFSQKDGYDLFDRACVANHHGACHMQARMLSSSPGSFGDEVPYDPVKALDLFEHACRDGADNASCFTAATVLLRGEFVKPEADNVSPGEAKGTEDIQIREGEVDRRRNVKDKRVAIKRDPPRAESMLELACNRGHPSSCFNLAVMYNVGDDGVPKNSEKYAAYQKKTEEQIETFGGFGFGGGPTSG</sequence>
<dbReference type="EMBL" id="HBEL01028282">
    <property type="protein sequence ID" value="CAD8416952.1"/>
    <property type="molecule type" value="Transcribed_RNA"/>
</dbReference>
<dbReference type="InterPro" id="IPR040239">
    <property type="entry name" value="HcpB-like"/>
</dbReference>
<dbReference type="Gene3D" id="1.25.40.10">
    <property type="entry name" value="Tetratricopeptide repeat domain"/>
    <property type="match status" value="2"/>
</dbReference>
<dbReference type="SUPFAM" id="SSF81901">
    <property type="entry name" value="HCP-like"/>
    <property type="match status" value="2"/>
</dbReference>
<dbReference type="PANTHER" id="PTHR13891:SF1">
    <property type="entry name" value="CYTOCHROME C OXIDASE ASSEMBLY FACTOR 7"/>
    <property type="match status" value="1"/>
</dbReference>
<evidence type="ECO:0000256" key="2">
    <source>
        <dbReference type="ARBA" id="ARBA00022737"/>
    </source>
</evidence>
<accession>A0A7S0CAC2</accession>
<dbReference type="Pfam" id="PF08238">
    <property type="entry name" value="Sel1"/>
    <property type="match status" value="4"/>
</dbReference>
<dbReference type="AlphaFoldDB" id="A0A7S0CAC2"/>
<gene>
    <name evidence="3" type="ORF">PINE0816_LOCUS13087</name>
</gene>
<evidence type="ECO:0000313" key="3">
    <source>
        <dbReference type="EMBL" id="CAD8416952.1"/>
    </source>
</evidence>
<dbReference type="SMART" id="SM00671">
    <property type="entry name" value="SEL1"/>
    <property type="match status" value="2"/>
</dbReference>
<evidence type="ECO:0000256" key="1">
    <source>
        <dbReference type="ARBA" id="ARBA00008486"/>
    </source>
</evidence>
<name>A0A7S0CAC2_9STRA</name>
<organism evidence="3">
    <name type="scientific">Proboscia inermis</name>
    <dbReference type="NCBI Taxonomy" id="420281"/>
    <lineage>
        <taxon>Eukaryota</taxon>
        <taxon>Sar</taxon>
        <taxon>Stramenopiles</taxon>
        <taxon>Ochrophyta</taxon>
        <taxon>Bacillariophyta</taxon>
        <taxon>Coscinodiscophyceae</taxon>
        <taxon>Rhizosoleniophycidae</taxon>
        <taxon>Rhizosoleniales</taxon>
        <taxon>Rhizosoleniaceae</taxon>
        <taxon>Proboscia</taxon>
    </lineage>
</organism>
<keyword evidence="2" id="KW-0677">Repeat</keyword>
<evidence type="ECO:0008006" key="4">
    <source>
        <dbReference type="Google" id="ProtNLM"/>
    </source>
</evidence>
<reference evidence="3" key="1">
    <citation type="submission" date="2021-01" db="EMBL/GenBank/DDBJ databases">
        <authorList>
            <person name="Corre E."/>
            <person name="Pelletier E."/>
            <person name="Niang G."/>
            <person name="Scheremetjew M."/>
            <person name="Finn R."/>
            <person name="Kale V."/>
            <person name="Holt S."/>
            <person name="Cochrane G."/>
            <person name="Meng A."/>
            <person name="Brown T."/>
            <person name="Cohen L."/>
        </authorList>
    </citation>
    <scope>NUCLEOTIDE SEQUENCE</scope>
    <source>
        <strain evidence="3">CCAP1064/1</strain>
    </source>
</reference>
<dbReference type="InterPro" id="IPR006597">
    <property type="entry name" value="Sel1-like"/>
</dbReference>